<evidence type="ECO:0000256" key="1">
    <source>
        <dbReference type="ARBA" id="ARBA00007592"/>
    </source>
</evidence>
<protein>
    <submittedName>
        <fullName evidence="4">Dihydrodipicolinate synthase family protein</fullName>
    </submittedName>
</protein>
<dbReference type="Proteomes" id="UP001068379">
    <property type="component" value="Unassembled WGS sequence"/>
</dbReference>
<dbReference type="PANTHER" id="PTHR12128">
    <property type="entry name" value="DIHYDRODIPICOLINATE SYNTHASE"/>
    <property type="match status" value="1"/>
</dbReference>
<sequence length="290" mass="31716">MPQELKGICAAACTPMSDDGAQVDYDRLKTHLDTLIEAGVHIIAVCGGTGEFPFLSTEEKRRIAEIAARHIGGRTRLIVQTSAIRTEDAIEASRHAEDLGADALLVLPPYFEGPTPDGVFSHYEKIAQAVKTPIMAYNIPVHSGFDITPDFFKRLQQIDNVKYIKDTSGNFVRLQELIAAGLPVFNGADPFAFHALVAGARGCFWGAVNAMPRQAVELYDLVQAGQASQAAELWKRMLPANLFFWNHPYNPAVKAATNLLVNKVGPCRQPVQPLSDADLRELDAALQPLR</sequence>
<dbReference type="PIRSF" id="PIRSF001365">
    <property type="entry name" value="DHDPS"/>
    <property type="match status" value="1"/>
</dbReference>
<dbReference type="CDD" id="cd00408">
    <property type="entry name" value="DHDPS-like"/>
    <property type="match status" value="1"/>
</dbReference>
<evidence type="ECO:0000256" key="2">
    <source>
        <dbReference type="ARBA" id="ARBA00023239"/>
    </source>
</evidence>
<evidence type="ECO:0000313" key="5">
    <source>
        <dbReference type="Proteomes" id="UP001068379"/>
    </source>
</evidence>
<reference evidence="4" key="1">
    <citation type="submission" date="2022-12" db="EMBL/GenBank/DDBJ databases">
        <title>Bacterial isolates from different developmental stages of Nematostella vectensis.</title>
        <authorList>
            <person name="Fraune S."/>
        </authorList>
    </citation>
    <scope>NUCLEOTIDE SEQUENCE</scope>
    <source>
        <strain evidence="4">G21619-S1</strain>
    </source>
</reference>
<proteinExistence type="inferred from homology"/>
<dbReference type="EMBL" id="JAPWHE010000004">
    <property type="protein sequence ID" value="MCZ4329960.1"/>
    <property type="molecule type" value="Genomic_DNA"/>
</dbReference>
<dbReference type="Pfam" id="PF00701">
    <property type="entry name" value="DHDPS"/>
    <property type="match status" value="1"/>
</dbReference>
<dbReference type="Gene3D" id="3.20.20.70">
    <property type="entry name" value="Aldolase class I"/>
    <property type="match status" value="1"/>
</dbReference>
<keyword evidence="2 3" id="KW-0456">Lyase</keyword>
<dbReference type="PRINTS" id="PR00146">
    <property type="entry name" value="DHPICSNTHASE"/>
</dbReference>
<evidence type="ECO:0000313" key="4">
    <source>
        <dbReference type="EMBL" id="MCZ4329960.1"/>
    </source>
</evidence>
<name>A0ABT4M4M4_9BURK</name>
<gene>
    <name evidence="4" type="ORF">O4H32_08360</name>
</gene>
<accession>A0ABT4M4M4</accession>
<keyword evidence="5" id="KW-1185">Reference proteome</keyword>
<organism evidence="4 5">
    <name type="scientific">Castellaniella denitrificans</name>
    <dbReference type="NCBI Taxonomy" id="56119"/>
    <lineage>
        <taxon>Bacteria</taxon>
        <taxon>Pseudomonadati</taxon>
        <taxon>Pseudomonadota</taxon>
        <taxon>Betaproteobacteria</taxon>
        <taxon>Burkholderiales</taxon>
        <taxon>Alcaligenaceae</taxon>
        <taxon>Castellaniella</taxon>
    </lineage>
</organism>
<dbReference type="SUPFAM" id="SSF51569">
    <property type="entry name" value="Aldolase"/>
    <property type="match status" value="1"/>
</dbReference>
<comment type="caution">
    <text evidence="4">The sequence shown here is derived from an EMBL/GenBank/DDBJ whole genome shotgun (WGS) entry which is preliminary data.</text>
</comment>
<dbReference type="InterPro" id="IPR013785">
    <property type="entry name" value="Aldolase_TIM"/>
</dbReference>
<evidence type="ECO:0000256" key="3">
    <source>
        <dbReference type="PIRNR" id="PIRNR001365"/>
    </source>
</evidence>
<dbReference type="RefSeq" id="WP_269358157.1">
    <property type="nucleotide sequence ID" value="NZ_JAPWHE010000004.1"/>
</dbReference>
<dbReference type="SMART" id="SM01130">
    <property type="entry name" value="DHDPS"/>
    <property type="match status" value="1"/>
</dbReference>
<dbReference type="PANTHER" id="PTHR12128:SF66">
    <property type="entry name" value="4-HYDROXY-2-OXOGLUTARATE ALDOLASE, MITOCHONDRIAL"/>
    <property type="match status" value="1"/>
</dbReference>
<comment type="similarity">
    <text evidence="1 3">Belongs to the DapA family.</text>
</comment>
<dbReference type="InterPro" id="IPR002220">
    <property type="entry name" value="DapA-like"/>
</dbReference>